<proteinExistence type="predicted"/>
<evidence type="ECO:0000313" key="3">
    <source>
        <dbReference type="Proteomes" id="UP000076476"/>
    </source>
</evidence>
<protein>
    <submittedName>
        <fullName evidence="2">Uncharacterized protein</fullName>
    </submittedName>
</protein>
<organism evidence="2 3">
    <name type="scientific">Aeribacillus pallidus</name>
    <dbReference type="NCBI Taxonomy" id="33936"/>
    <lineage>
        <taxon>Bacteria</taxon>
        <taxon>Bacillati</taxon>
        <taxon>Bacillota</taxon>
        <taxon>Bacilli</taxon>
        <taxon>Bacillales</taxon>
        <taxon>Bacillaceae</taxon>
        <taxon>Aeribacillus</taxon>
    </lineage>
</organism>
<keyword evidence="1" id="KW-0812">Transmembrane</keyword>
<dbReference type="Proteomes" id="UP000076476">
    <property type="component" value="Unassembled WGS sequence"/>
</dbReference>
<comment type="caution">
    <text evidence="2">The sequence shown here is derived from an EMBL/GenBank/DDBJ whole genome shotgun (WGS) entry which is preliminary data.</text>
</comment>
<accession>A0A165Y7M2</accession>
<feature type="transmembrane region" description="Helical" evidence="1">
    <location>
        <begin position="36"/>
        <end position="54"/>
    </location>
</feature>
<sequence length="69" mass="7790">MQKGTLSPFYFSSHFSGKVLNEGNIHMYSKTALSKLAVAALVSFHPFIANWAVLKRLSTKFRTSRLLMI</sequence>
<dbReference type="AlphaFoldDB" id="A0A165Y7M2"/>
<keyword evidence="1" id="KW-0472">Membrane</keyword>
<evidence type="ECO:0000313" key="2">
    <source>
        <dbReference type="EMBL" id="KZN96808.1"/>
    </source>
</evidence>
<keyword evidence="3" id="KW-1185">Reference proteome</keyword>
<name>A0A165Y7M2_9BACI</name>
<dbReference type="STRING" id="33936.AZI98_06705"/>
<reference evidence="2 3" key="1">
    <citation type="submission" date="2016-04" db="EMBL/GenBank/DDBJ databases">
        <title>Draft genome sequence of Aeribacillus pallidus 8m3 from petroleum reservoir.</title>
        <authorList>
            <person name="Poltaraus A.B."/>
            <person name="Nazina T.N."/>
            <person name="Tourova T.P."/>
            <person name="Malakho S.M."/>
            <person name="Korshunova A.V."/>
            <person name="Sokolova D.S."/>
        </authorList>
    </citation>
    <scope>NUCLEOTIDE SEQUENCE [LARGE SCALE GENOMIC DNA]</scope>
    <source>
        <strain evidence="2 3">8m3</strain>
    </source>
</reference>
<keyword evidence="1" id="KW-1133">Transmembrane helix</keyword>
<dbReference type="EMBL" id="LWBR01000014">
    <property type="protein sequence ID" value="KZN96808.1"/>
    <property type="molecule type" value="Genomic_DNA"/>
</dbReference>
<evidence type="ECO:0000256" key="1">
    <source>
        <dbReference type="SAM" id="Phobius"/>
    </source>
</evidence>
<gene>
    <name evidence="2" type="ORF">AZI98_06705</name>
</gene>